<reference evidence="1 2" key="1">
    <citation type="journal article" date="2009" name="Stand. Genomic Sci.">
        <title>Complete genome sequence of Desulfotomaculum acetoxidans type strain (5575).</title>
        <authorList>
            <person name="Spring S."/>
            <person name="Lapidus A."/>
            <person name="Schroder M."/>
            <person name="Gleim D."/>
            <person name="Sims D."/>
            <person name="Meincke L."/>
            <person name="Glavina Del Rio T."/>
            <person name="Tice H."/>
            <person name="Copeland A."/>
            <person name="Cheng J.F."/>
            <person name="Lucas S."/>
            <person name="Chen F."/>
            <person name="Nolan M."/>
            <person name="Bruce D."/>
            <person name="Goodwin L."/>
            <person name="Pitluck S."/>
            <person name="Ivanova N."/>
            <person name="Mavromatis K."/>
            <person name="Mikhailova N."/>
            <person name="Pati A."/>
            <person name="Chen A."/>
            <person name="Palaniappan K."/>
            <person name="Land M."/>
            <person name="Hauser L."/>
            <person name="Chang Y.J."/>
            <person name="Jeffries C.D."/>
            <person name="Chain P."/>
            <person name="Saunders E."/>
            <person name="Brettin T."/>
            <person name="Detter J.C."/>
            <person name="Goker M."/>
            <person name="Bristow J."/>
            <person name="Eisen J.A."/>
            <person name="Markowitz V."/>
            <person name="Hugenholtz P."/>
            <person name="Kyrpides N.C."/>
            <person name="Klenk H.P."/>
            <person name="Han C."/>
        </authorList>
    </citation>
    <scope>NUCLEOTIDE SEQUENCE [LARGE SCALE GENOMIC DNA]</scope>
    <source>
        <strain evidence="2">ATCC 49208 / DSM 771 / VKM B-1644</strain>
    </source>
</reference>
<dbReference type="HOGENOM" id="CLU_3117085_0_0_9"/>
<evidence type="ECO:0000313" key="1">
    <source>
        <dbReference type="EMBL" id="ACV64099.1"/>
    </source>
</evidence>
<name>C8W5U9_DESAS</name>
<gene>
    <name evidence="1" type="ordered locus">Dtox_3369</name>
</gene>
<dbReference type="EMBL" id="CP001720">
    <property type="protein sequence ID" value="ACV64099.1"/>
    <property type="molecule type" value="Genomic_DNA"/>
</dbReference>
<accession>C8W5U9</accession>
<sequence length="50" mass="6149">MGLRFYSHIVTKQVKRDLSKIQRTNERPRFVIYEEASIIIKCWLFFRALF</sequence>
<dbReference type="Proteomes" id="UP000002217">
    <property type="component" value="Chromosome"/>
</dbReference>
<protein>
    <submittedName>
        <fullName evidence="1">Uncharacterized protein</fullName>
    </submittedName>
</protein>
<dbReference type="KEGG" id="dae:Dtox_3369"/>
<evidence type="ECO:0000313" key="2">
    <source>
        <dbReference type="Proteomes" id="UP000002217"/>
    </source>
</evidence>
<dbReference type="AlphaFoldDB" id="C8W5U9"/>
<proteinExistence type="predicted"/>
<organism evidence="1 2">
    <name type="scientific">Desulfofarcimen acetoxidans (strain ATCC 49208 / DSM 771 / KCTC 5769 / VKM B-1644 / 5575)</name>
    <name type="common">Desulfotomaculum acetoxidans</name>
    <dbReference type="NCBI Taxonomy" id="485916"/>
    <lineage>
        <taxon>Bacteria</taxon>
        <taxon>Bacillati</taxon>
        <taxon>Bacillota</taxon>
        <taxon>Clostridia</taxon>
        <taxon>Eubacteriales</taxon>
        <taxon>Peptococcaceae</taxon>
        <taxon>Desulfofarcimen</taxon>
    </lineage>
</organism>
<keyword evidence="2" id="KW-1185">Reference proteome</keyword>